<comment type="catalytic activity">
    <reaction evidence="11">
        <text>a 2-methoxy-6-(all-trans-polyprenyl)phenol + 2 reduced [2Fe-2S]-[ferredoxin] + O2 + 2 H(+) = a 2-methoxy-6-(all-trans-polyprenyl)benzene-1,4-diol + 2 oxidized [2Fe-2S]-[ferredoxin] + H2O</text>
        <dbReference type="Rhea" id="RHEA:81183"/>
        <dbReference type="Rhea" id="RHEA-COMP:9551"/>
        <dbReference type="Rhea" id="RHEA-COMP:10000"/>
        <dbReference type="Rhea" id="RHEA-COMP:10001"/>
        <dbReference type="Rhea" id="RHEA-COMP:10858"/>
        <dbReference type="ChEBI" id="CHEBI:15377"/>
        <dbReference type="ChEBI" id="CHEBI:15378"/>
        <dbReference type="ChEBI" id="CHEBI:15379"/>
        <dbReference type="ChEBI" id="CHEBI:33737"/>
        <dbReference type="ChEBI" id="CHEBI:33738"/>
        <dbReference type="ChEBI" id="CHEBI:62731"/>
        <dbReference type="ChEBI" id="CHEBI:84166"/>
        <dbReference type="EC" id="1.14.15.46"/>
    </reaction>
</comment>
<evidence type="ECO:0000256" key="3">
    <source>
        <dbReference type="ARBA" id="ARBA00022630"/>
    </source>
</evidence>
<evidence type="ECO:0000256" key="9">
    <source>
        <dbReference type="ARBA" id="ARBA00023128"/>
    </source>
</evidence>
<dbReference type="GO" id="GO:0016123">
    <property type="term" value="P:xanthophyll biosynthetic process"/>
    <property type="evidence" value="ECO:0007669"/>
    <property type="project" value="TreeGrafter"/>
</dbReference>
<dbReference type="Proteomes" id="UP000197138">
    <property type="component" value="Unassembled WGS sequence"/>
</dbReference>
<dbReference type="Gene3D" id="3.50.50.60">
    <property type="entry name" value="FAD/NAD(P)-binding domain"/>
    <property type="match status" value="2"/>
</dbReference>
<feature type="domain" description="FAD-binding" evidence="12">
    <location>
        <begin position="482"/>
        <end position="556"/>
    </location>
</feature>
<dbReference type="PANTHER" id="PTHR43876:SF7">
    <property type="entry name" value="UBIQUINONE BIOSYNTHESIS MONOOXYGENASE COQ6, MITOCHONDRIAL"/>
    <property type="match status" value="1"/>
</dbReference>
<comment type="caution">
    <text evidence="13">The sequence shown here is derived from an EMBL/GenBank/DDBJ whole genome shotgun (WGS) entry which is preliminary data.</text>
</comment>
<evidence type="ECO:0000256" key="5">
    <source>
        <dbReference type="ARBA" id="ARBA00022792"/>
    </source>
</evidence>
<accession>A0A218XQE5</accession>
<comment type="subcellular location">
    <subcellularLocation>
        <location evidence="11">Mitochondrion inner membrane</location>
        <topology evidence="11">Peripheral membrane protein</topology>
        <orientation evidence="11">Matrix side</orientation>
    </subcellularLocation>
</comment>
<dbReference type="PRINTS" id="PR00420">
    <property type="entry name" value="RNGMNOXGNASE"/>
</dbReference>
<keyword evidence="8 11" id="KW-0503">Monooxygenase</keyword>
<dbReference type="EC" id="1.14.15.45" evidence="11"/>
<dbReference type="GO" id="GO:0031314">
    <property type="term" value="C:extrinsic component of mitochondrial inner membrane"/>
    <property type="evidence" value="ECO:0007669"/>
    <property type="project" value="UniProtKB-UniRule"/>
</dbReference>
<dbReference type="UniPathway" id="UPA00232"/>
<dbReference type="InterPro" id="IPR018168">
    <property type="entry name" value="Ubi_Hdrlase_CS"/>
</dbReference>
<comment type="cofactor">
    <cofactor evidence="1 11">
        <name>FAD</name>
        <dbReference type="ChEBI" id="CHEBI:57692"/>
    </cofactor>
</comment>
<evidence type="ECO:0000313" key="14">
    <source>
        <dbReference type="Proteomes" id="UP000197138"/>
    </source>
</evidence>
<keyword evidence="4 11" id="KW-0831">Ubiquinone biosynthesis</keyword>
<evidence type="ECO:0000256" key="11">
    <source>
        <dbReference type="HAMAP-Rule" id="MF_03193"/>
    </source>
</evidence>
<gene>
    <name evidence="11" type="primary">COQ6</name>
    <name evidence="13" type="ORF">CDL15_Pgr026374</name>
</gene>
<reference evidence="14" key="1">
    <citation type="journal article" date="2017" name="Plant J.">
        <title>The pomegranate (Punica granatum L.) genome and the genomics of punicalagin biosynthesis.</title>
        <authorList>
            <person name="Qin G."/>
            <person name="Xu C."/>
            <person name="Ming R."/>
            <person name="Tang H."/>
            <person name="Guyot R."/>
            <person name="Kramer E.M."/>
            <person name="Hu Y."/>
            <person name="Yi X."/>
            <person name="Qi Y."/>
            <person name="Xu X."/>
            <person name="Gao Z."/>
            <person name="Pan H."/>
            <person name="Jian J."/>
            <person name="Tian Y."/>
            <person name="Yue Z."/>
            <person name="Xu Y."/>
        </authorList>
    </citation>
    <scope>NUCLEOTIDE SEQUENCE [LARGE SCALE GENOMIC DNA]</scope>
    <source>
        <strain evidence="14">cv. Dabenzi</strain>
    </source>
</reference>
<keyword evidence="3 11" id="KW-0285">Flavoprotein</keyword>
<dbReference type="PANTHER" id="PTHR43876">
    <property type="entry name" value="UBIQUINONE BIOSYNTHESIS MONOOXYGENASE COQ6, MITOCHONDRIAL"/>
    <property type="match status" value="1"/>
</dbReference>
<dbReference type="InterPro" id="IPR000689">
    <property type="entry name" value="UbQ_mOase_COQ6"/>
</dbReference>
<evidence type="ECO:0000256" key="1">
    <source>
        <dbReference type="ARBA" id="ARBA00001974"/>
    </source>
</evidence>
<dbReference type="FunFam" id="3.50.50.60:FF:000021">
    <property type="entry name" value="Ubiquinone biosynthesis monooxygenase COQ6"/>
    <property type="match status" value="1"/>
</dbReference>
<comment type="pathway">
    <text evidence="11">Cofactor biosynthesis; ubiquinone biosynthesis.</text>
</comment>
<dbReference type="HAMAP" id="MF_03193">
    <property type="entry name" value="COQ6_monooxygenase"/>
    <property type="match status" value="1"/>
</dbReference>
<dbReference type="Pfam" id="PF01494">
    <property type="entry name" value="FAD_binding_3"/>
    <property type="match status" value="2"/>
</dbReference>
<evidence type="ECO:0000313" key="13">
    <source>
        <dbReference type="EMBL" id="OWM86482.1"/>
    </source>
</evidence>
<keyword evidence="10 11" id="KW-0472">Membrane</keyword>
<dbReference type="EMBL" id="MTKT01001082">
    <property type="protein sequence ID" value="OWM86482.1"/>
    <property type="molecule type" value="Genomic_DNA"/>
</dbReference>
<dbReference type="AlphaFoldDB" id="A0A218XQE5"/>
<evidence type="ECO:0000256" key="7">
    <source>
        <dbReference type="ARBA" id="ARBA00023002"/>
    </source>
</evidence>
<name>A0A218XQE5_PUNGR</name>
<dbReference type="FunFam" id="3.30.9.10:FF:000111">
    <property type="entry name" value="Ubiquinone biosynthesis monooxygenase COQ6, mitochondrial"/>
    <property type="match status" value="1"/>
</dbReference>
<evidence type="ECO:0000256" key="10">
    <source>
        <dbReference type="ARBA" id="ARBA00023136"/>
    </source>
</evidence>
<dbReference type="GO" id="GO:0016120">
    <property type="term" value="P:carotene biosynthetic process"/>
    <property type="evidence" value="ECO:0007669"/>
    <property type="project" value="TreeGrafter"/>
</dbReference>
<dbReference type="InterPro" id="IPR036188">
    <property type="entry name" value="FAD/NAD-bd_sf"/>
</dbReference>
<dbReference type="EC" id="1.14.15.46" evidence="11"/>
<keyword evidence="7 11" id="KW-0560">Oxidoreductase</keyword>
<dbReference type="GO" id="GO:0120538">
    <property type="term" value="F:2-methoxy-6-polyprenolphenol 4-hydroxylase activity"/>
    <property type="evidence" value="ECO:0007669"/>
    <property type="project" value="UniProtKB-EC"/>
</dbReference>
<dbReference type="GO" id="GO:0106364">
    <property type="term" value="F:4-hydroxy-3-all-trans-polyprenylbenzoate oxygenase activity"/>
    <property type="evidence" value="ECO:0007669"/>
    <property type="project" value="UniProtKB-EC"/>
</dbReference>
<dbReference type="InterPro" id="IPR002938">
    <property type="entry name" value="FAD-bd"/>
</dbReference>
<dbReference type="InterPro" id="IPR010971">
    <property type="entry name" value="UbiH/COQ6"/>
</dbReference>
<keyword evidence="6 11" id="KW-0274">FAD</keyword>
<dbReference type="PROSITE" id="PS01304">
    <property type="entry name" value="UBIH"/>
    <property type="match status" value="1"/>
</dbReference>
<comment type="catalytic activity">
    <reaction evidence="11">
        <text>a 4-hydroxy-3-(all-trans-polyprenyl)benzoate + 2 reduced [2Fe-2S]-[ferredoxin] + O2 + 2 H(+) = a 3,4-dihydroxy-5-(all-trans-polyprenyl)benzoate + 2 oxidized [2Fe-2S]-[ferredoxin] + H2O</text>
        <dbReference type="Rhea" id="RHEA:81195"/>
        <dbReference type="Rhea" id="RHEA-COMP:9514"/>
        <dbReference type="Rhea" id="RHEA-COMP:10000"/>
        <dbReference type="Rhea" id="RHEA-COMP:10001"/>
        <dbReference type="Rhea" id="RHEA-COMP:10930"/>
        <dbReference type="ChEBI" id="CHEBI:15377"/>
        <dbReference type="ChEBI" id="CHEBI:15378"/>
        <dbReference type="ChEBI" id="CHEBI:15379"/>
        <dbReference type="ChEBI" id="CHEBI:33737"/>
        <dbReference type="ChEBI" id="CHEBI:33738"/>
        <dbReference type="ChEBI" id="CHEBI:64694"/>
        <dbReference type="ChEBI" id="CHEBI:78396"/>
        <dbReference type="EC" id="1.14.15.45"/>
    </reaction>
</comment>
<comment type="similarity">
    <text evidence="2 11">Belongs to the UbiH/COQ6 family.</text>
</comment>
<dbReference type="GO" id="GO:0016712">
    <property type="term" value="F:oxidoreductase activity, acting on paired donors, with incorporation or reduction of molecular oxygen, reduced flavin or flavoprotein as one donor, and incorporation of one atom of oxygen"/>
    <property type="evidence" value="ECO:0007669"/>
    <property type="project" value="UniProtKB-UniRule"/>
</dbReference>
<dbReference type="SUPFAM" id="SSF51905">
    <property type="entry name" value="FAD/NAD(P)-binding domain"/>
    <property type="match status" value="1"/>
</dbReference>
<evidence type="ECO:0000256" key="2">
    <source>
        <dbReference type="ARBA" id="ARBA00005349"/>
    </source>
</evidence>
<evidence type="ECO:0000259" key="12">
    <source>
        <dbReference type="Pfam" id="PF01494"/>
    </source>
</evidence>
<dbReference type="InterPro" id="IPR051205">
    <property type="entry name" value="UbiH/COQ6_monooxygenase"/>
</dbReference>
<evidence type="ECO:0000256" key="4">
    <source>
        <dbReference type="ARBA" id="ARBA00022688"/>
    </source>
</evidence>
<comment type="function">
    <text evidence="11">FAD-dependent monooxygenase required for two non-consecutive steps during ubiquinone biosynthesis. Required for the C5-ring hydroxylation during ubiquinone biosynthesis by catalyzing the hydroxylation of 4-hydroxy-3-(all-trans-polyprenyl)benzoic acid to 3,4-dihydroxy-5-(all-trans-polyprenyl)benzoic acid. Also acts downstream of coq4, for the C1-hydroxylation during ubiquinone biosynthesis by catalyzing the hydroxylation of 2-methoxy-6-(all-trans-polyprenyl)phenol to 2-methoxy-6-(all-trans-polyprenyl)benzene-1,4-diol. The electrons required for the hydroxylation reaction are funneled indirectly to coq6 from NADPH via a ferredoxin/ferredoxin reductase system.</text>
</comment>
<organism evidence="13 14">
    <name type="scientific">Punica granatum</name>
    <name type="common">Pomegranate</name>
    <dbReference type="NCBI Taxonomy" id="22663"/>
    <lineage>
        <taxon>Eukaryota</taxon>
        <taxon>Viridiplantae</taxon>
        <taxon>Streptophyta</taxon>
        <taxon>Embryophyta</taxon>
        <taxon>Tracheophyta</taxon>
        <taxon>Spermatophyta</taxon>
        <taxon>Magnoliopsida</taxon>
        <taxon>eudicotyledons</taxon>
        <taxon>Gunneridae</taxon>
        <taxon>Pentapetalae</taxon>
        <taxon>rosids</taxon>
        <taxon>malvids</taxon>
        <taxon>Myrtales</taxon>
        <taxon>Lythraceae</taxon>
        <taxon>Punica</taxon>
    </lineage>
</organism>
<evidence type="ECO:0000256" key="6">
    <source>
        <dbReference type="ARBA" id="ARBA00022827"/>
    </source>
</evidence>
<dbReference type="GO" id="GO:0071949">
    <property type="term" value="F:FAD binding"/>
    <property type="evidence" value="ECO:0007669"/>
    <property type="project" value="InterPro"/>
</dbReference>
<comment type="subunit">
    <text evidence="11">Component of a multi-subunit COQ enzyme complex.</text>
</comment>
<keyword evidence="9 11" id="KW-0496">Mitochondrion</keyword>
<proteinExistence type="inferred from homology"/>
<feature type="domain" description="FAD-binding" evidence="12">
    <location>
        <begin position="175"/>
        <end position="431"/>
    </location>
</feature>
<keyword evidence="5 11" id="KW-0999">Mitochondrion inner membrane</keyword>
<sequence length="613" mass="66616">MNMNSKFASPLIILLLRVSTLLLSTFFFRNSKLACFFGSTSSTRSLLLQTLLYFLFGSVSSPSHFSVRLLRPLFSVGLTEASRVERMSSGLRSQLGEARVSTLNTSASVLKLSAFSITGAFTPISDVMLSGFRLFEMGQPTRCAARDPEPSLLPSALSFAMRPAEKQRLTSHSEEYDVAIVGGGMVGMAVACSLGNNPALVNGITIKKEDPPDPRVSTVTPATISLFKEIGAWEYVQQHRHAYFDKMQVWDYTGLGYTRYNARDVSKEVLGCVVENKVLQSSLLSCIQNADIRKTVFPARLTSMNLNPSSIPTELNGTSSTSPWRGFARLELSDGTCIHAKLVVGADGSKSNVRELSGFKTTGWNYAQNAIICTVEHTVENNCAWQRFLPSGPIAVLPIGENFSNIVWTMSPNESSELKSLTESDFIKSVNHALDYGYGPHPKSSSARDGDLSWFGAGLTSSAGEGFTVPPRVVRLASERMVFPLSLKHANSYVAKHVALVGDAAHTVHPLAGQGVNLGFGDAFALSRVIGEGIAVGSDIGEVSLLRRYEAERRPANIVMMAILDGFQKVYSIDFGPLNIVRAAAFNAANYFSPLKRNIISYASGEQRLPLFT</sequence>
<protein>
    <recommendedName>
        <fullName evidence="11">Ubiquinone biosynthesis monooxygenase COQ6, mitochondrial</fullName>
        <ecNumber evidence="11">1.14.15.45</ecNumber>
    </recommendedName>
    <alternativeName>
        <fullName evidence="11">2-methoxy-6-polyprenolphenol 4-hydroxylase</fullName>
        <ecNumber evidence="11">1.14.15.46</ecNumber>
    </alternativeName>
</protein>
<evidence type="ECO:0000256" key="8">
    <source>
        <dbReference type="ARBA" id="ARBA00023033"/>
    </source>
</evidence>
<dbReference type="NCBIfam" id="TIGR01988">
    <property type="entry name" value="Ubi-OHases"/>
    <property type="match status" value="1"/>
</dbReference>